<keyword evidence="2" id="KW-1185">Reference proteome</keyword>
<dbReference type="Proteomes" id="UP001281447">
    <property type="component" value="Unassembled WGS sequence"/>
</dbReference>
<organism evidence="1 2">
    <name type="scientific">Tigheibacillus halophilus</name>
    <dbReference type="NCBI Taxonomy" id="361280"/>
    <lineage>
        <taxon>Bacteria</taxon>
        <taxon>Bacillati</taxon>
        <taxon>Bacillota</taxon>
        <taxon>Bacilli</taxon>
        <taxon>Bacillales</taxon>
        <taxon>Bacillaceae</taxon>
        <taxon>Tigheibacillus</taxon>
    </lineage>
</organism>
<sequence length="45" mass="5183">MMEANDRGTKKWTALMLTEHQEALRKLFDQKRVQREANFGGGSDS</sequence>
<gene>
    <name evidence="1" type="ORF">RWE15_14660</name>
</gene>
<protein>
    <submittedName>
        <fullName evidence="1">Uncharacterized protein</fullName>
    </submittedName>
</protein>
<proteinExistence type="predicted"/>
<comment type="caution">
    <text evidence="1">The sequence shown here is derived from an EMBL/GenBank/DDBJ whole genome shotgun (WGS) entry which is preliminary data.</text>
</comment>
<name>A0ABU5C803_9BACI</name>
<evidence type="ECO:0000313" key="1">
    <source>
        <dbReference type="EMBL" id="MDY0395457.1"/>
    </source>
</evidence>
<dbReference type="EMBL" id="JAWDIP010000003">
    <property type="protein sequence ID" value="MDY0395457.1"/>
    <property type="molecule type" value="Genomic_DNA"/>
</dbReference>
<evidence type="ECO:0000313" key="2">
    <source>
        <dbReference type="Proteomes" id="UP001281447"/>
    </source>
</evidence>
<accession>A0ABU5C803</accession>
<reference evidence="1 2" key="1">
    <citation type="submission" date="2023-10" db="EMBL/GenBank/DDBJ databases">
        <title>Virgibacillus halophilus 5B73C genome.</title>
        <authorList>
            <person name="Miliotis G."/>
            <person name="Sengupta P."/>
            <person name="Hameed A."/>
            <person name="Chuvochina M."/>
            <person name="Mcdonagh F."/>
            <person name="Simpson A.C."/>
            <person name="Singh N.K."/>
            <person name="Rekha P.D."/>
            <person name="Raman K."/>
            <person name="Hugenholtz P."/>
            <person name="Venkateswaran K."/>
        </authorList>
    </citation>
    <scope>NUCLEOTIDE SEQUENCE [LARGE SCALE GENOMIC DNA]</scope>
    <source>
        <strain evidence="1 2">5B73C</strain>
    </source>
</reference>